<feature type="chain" id="PRO_5006042754" description="DUF4890 domain-containing protein" evidence="2">
    <location>
        <begin position="19"/>
        <end position="157"/>
    </location>
</feature>
<dbReference type="Proteomes" id="UP000057981">
    <property type="component" value="Chromosome"/>
</dbReference>
<evidence type="ECO:0000256" key="1">
    <source>
        <dbReference type="SAM" id="MobiDB-lite"/>
    </source>
</evidence>
<feature type="signal peptide" evidence="2">
    <location>
        <begin position="1"/>
        <end position="18"/>
    </location>
</feature>
<dbReference type="Gene3D" id="1.20.120.1490">
    <property type="match status" value="1"/>
</dbReference>
<evidence type="ECO:0000313" key="4">
    <source>
        <dbReference type="Proteomes" id="UP000057981"/>
    </source>
</evidence>
<dbReference type="RefSeq" id="WP_054729363.1">
    <property type="nucleotide sequence ID" value="NZ_CP012898.1"/>
</dbReference>
<organism evidence="3 4">
    <name type="scientific">Pseudalgibacter alginicilyticus</name>
    <dbReference type="NCBI Taxonomy" id="1736674"/>
    <lineage>
        <taxon>Bacteria</taxon>
        <taxon>Pseudomonadati</taxon>
        <taxon>Bacteroidota</taxon>
        <taxon>Flavobacteriia</taxon>
        <taxon>Flavobacteriales</taxon>
        <taxon>Flavobacteriaceae</taxon>
        <taxon>Pseudalgibacter</taxon>
    </lineage>
</organism>
<dbReference type="EMBL" id="CP012898">
    <property type="protein sequence ID" value="ALJ06103.1"/>
    <property type="molecule type" value="Genomic_DNA"/>
</dbReference>
<dbReference type="OrthoDB" id="956918at2"/>
<accession>A0A0P0CNV3</accession>
<proteinExistence type="predicted"/>
<feature type="compositionally biased region" description="Basic and acidic residues" evidence="1">
    <location>
        <begin position="78"/>
        <end position="116"/>
    </location>
</feature>
<dbReference type="AlphaFoldDB" id="A0A0P0CNV3"/>
<gene>
    <name evidence="3" type="ORF">APS56_13625</name>
</gene>
<dbReference type="PATRIC" id="fig|1736674.3.peg.2784"/>
<sequence>MKKLVLIALAFVTLQATAQKRSNDESKKGRFEQFQKLSAEDIATLQTKKMTLDLDLNASQQKAIQELNLEKATAMKAKMEARQAEKENESNERPSQEDRVKMMNERLDQQIAEKAKMKNILNDEQYEKWEKSQERMNRDGERGERGKGNRANRKKQG</sequence>
<reference evidence="3 4" key="1">
    <citation type="submission" date="2015-10" db="EMBL/GenBank/DDBJ databases">
        <authorList>
            <person name="Gilbert D.G."/>
        </authorList>
    </citation>
    <scope>NUCLEOTIDE SEQUENCE [LARGE SCALE GENOMIC DNA]</scope>
    <source>
        <strain evidence="4">HZ-22</strain>
    </source>
</reference>
<evidence type="ECO:0000313" key="3">
    <source>
        <dbReference type="EMBL" id="ALJ06103.1"/>
    </source>
</evidence>
<keyword evidence="4" id="KW-1185">Reference proteome</keyword>
<name>A0A0P0CNV3_9FLAO</name>
<evidence type="ECO:0000256" key="2">
    <source>
        <dbReference type="SAM" id="SignalP"/>
    </source>
</evidence>
<feature type="compositionally biased region" description="Basic residues" evidence="1">
    <location>
        <begin position="148"/>
        <end position="157"/>
    </location>
</feature>
<protein>
    <recommendedName>
        <fullName evidence="5">DUF4890 domain-containing protein</fullName>
    </recommendedName>
</protein>
<dbReference type="STRING" id="1736674.APS56_13625"/>
<keyword evidence="2" id="KW-0732">Signal</keyword>
<feature type="compositionally biased region" description="Basic and acidic residues" evidence="1">
    <location>
        <begin position="125"/>
        <end position="147"/>
    </location>
</feature>
<evidence type="ECO:0008006" key="5">
    <source>
        <dbReference type="Google" id="ProtNLM"/>
    </source>
</evidence>
<dbReference type="KEGG" id="ahz:APS56_13625"/>
<feature type="region of interest" description="Disordered" evidence="1">
    <location>
        <begin position="78"/>
        <end position="157"/>
    </location>
</feature>